<evidence type="ECO:0000313" key="3">
    <source>
        <dbReference type="Proteomes" id="UP000529637"/>
    </source>
</evidence>
<dbReference type="InterPro" id="IPR003673">
    <property type="entry name" value="CoA-Trfase_fam_III"/>
</dbReference>
<evidence type="ECO:0000313" key="2">
    <source>
        <dbReference type="EMBL" id="NUZ04612.1"/>
    </source>
</evidence>
<dbReference type="EMBL" id="JABWMJ010000001">
    <property type="protein sequence ID" value="NUZ04612.1"/>
    <property type="molecule type" value="Genomic_DNA"/>
</dbReference>
<dbReference type="RefSeq" id="WP_176065696.1">
    <property type="nucleotide sequence ID" value="NZ_JABWMJ010000001.1"/>
</dbReference>
<dbReference type="AlphaFoldDB" id="A0A7Y6NK48"/>
<sequence>MSAAAAAPAGPPSGPLSGIRVLELSTMITAPLAGMMLADWGADVVKVENPDGGDPFRSFRGGTYSPHFCAYNRNKRSVALDLRAAAGRAAFERLVRESDVLLDNFRPGVMQRLGWDDAALLAVNPRLVRCSITGFGGDGPYASRPAYDAIAQALSGMTSLFVDAADPRLTGPTIADNVTGQYACQGILAALLERERTGAAPRVDVNMLAATLAFMPDPFAYYTQMDLVSDPSLRVHTSQSYAFVCSDGRNVAVHLSSQSKFWDGFVAAVERPELTDDPRFATRLDRIANYEALRAETAPVFARRTRGDWVARLSSLDVPVAPIYDVTEVFDDPQVRHLDSFVVLEHPQMGPVTSIRRPLFRDGTRSDQPTSAPPVLGEHTAEVLAEVGAHAPSTG</sequence>
<dbReference type="Proteomes" id="UP000529637">
    <property type="component" value="Unassembled WGS sequence"/>
</dbReference>
<dbReference type="InterPro" id="IPR023606">
    <property type="entry name" value="CoA-Trfase_III_dom_1_sf"/>
</dbReference>
<gene>
    <name evidence="2" type="ORF">HQN59_02450</name>
</gene>
<dbReference type="InterPro" id="IPR050483">
    <property type="entry name" value="CoA-transferase_III_domain"/>
</dbReference>
<organism evidence="2 3">
    <name type="scientific">Piscinibacter koreensis</name>
    <dbReference type="NCBI Taxonomy" id="2742824"/>
    <lineage>
        <taxon>Bacteria</taxon>
        <taxon>Pseudomonadati</taxon>
        <taxon>Pseudomonadota</taxon>
        <taxon>Betaproteobacteria</taxon>
        <taxon>Burkholderiales</taxon>
        <taxon>Sphaerotilaceae</taxon>
        <taxon>Piscinibacter</taxon>
    </lineage>
</organism>
<proteinExistence type="predicted"/>
<keyword evidence="1 2" id="KW-0808">Transferase</keyword>
<comment type="caution">
    <text evidence="2">The sequence shown here is derived from an EMBL/GenBank/DDBJ whole genome shotgun (WGS) entry which is preliminary data.</text>
</comment>
<keyword evidence="3" id="KW-1185">Reference proteome</keyword>
<protein>
    <submittedName>
        <fullName evidence="2">CoA transferase</fullName>
    </submittedName>
</protein>
<dbReference type="PANTHER" id="PTHR48207">
    <property type="entry name" value="SUCCINATE--HYDROXYMETHYLGLUTARATE COA-TRANSFERASE"/>
    <property type="match status" value="1"/>
</dbReference>
<accession>A0A7Y6NK48</accession>
<dbReference type="GO" id="GO:0008410">
    <property type="term" value="F:CoA-transferase activity"/>
    <property type="evidence" value="ECO:0007669"/>
    <property type="project" value="TreeGrafter"/>
</dbReference>
<reference evidence="2 3" key="1">
    <citation type="submission" date="2020-06" db="EMBL/GenBank/DDBJ databases">
        <title>Schlegella sp. ID0723 isolated from air conditioner.</title>
        <authorList>
            <person name="Kim D.Y."/>
            <person name="Kim D.-U."/>
        </authorList>
    </citation>
    <scope>NUCLEOTIDE SEQUENCE [LARGE SCALE GENOMIC DNA]</scope>
    <source>
        <strain evidence="2 3">ID0723</strain>
    </source>
</reference>
<dbReference type="Pfam" id="PF02515">
    <property type="entry name" value="CoA_transf_3"/>
    <property type="match status" value="1"/>
</dbReference>
<dbReference type="Gene3D" id="3.40.50.10540">
    <property type="entry name" value="Crotonobetainyl-coa:carnitine coa-transferase, domain 1"/>
    <property type="match status" value="1"/>
</dbReference>
<dbReference type="Gene3D" id="3.30.1540.10">
    <property type="entry name" value="formyl-coa transferase, domain 3"/>
    <property type="match status" value="1"/>
</dbReference>
<dbReference type="PANTHER" id="PTHR48207:SF4">
    <property type="entry name" value="BLL6097 PROTEIN"/>
    <property type="match status" value="1"/>
</dbReference>
<evidence type="ECO:0000256" key="1">
    <source>
        <dbReference type="ARBA" id="ARBA00022679"/>
    </source>
</evidence>
<dbReference type="InterPro" id="IPR044855">
    <property type="entry name" value="CoA-Trfase_III_dom3_sf"/>
</dbReference>
<name>A0A7Y6NK48_9BURK</name>
<dbReference type="SUPFAM" id="SSF89796">
    <property type="entry name" value="CoA-transferase family III (CaiB/BaiF)"/>
    <property type="match status" value="1"/>
</dbReference>